<organism evidence="1 2">
    <name type="scientific">Albugo candida</name>
    <dbReference type="NCBI Taxonomy" id="65357"/>
    <lineage>
        <taxon>Eukaryota</taxon>
        <taxon>Sar</taxon>
        <taxon>Stramenopiles</taxon>
        <taxon>Oomycota</taxon>
        <taxon>Peronosporomycetes</taxon>
        <taxon>Albuginales</taxon>
        <taxon>Albuginaceae</taxon>
        <taxon>Albugo</taxon>
    </lineage>
</organism>
<protein>
    <submittedName>
        <fullName evidence="1">Uncharacterized protein</fullName>
    </submittedName>
</protein>
<evidence type="ECO:0000313" key="2">
    <source>
        <dbReference type="Proteomes" id="UP000053237"/>
    </source>
</evidence>
<comment type="caution">
    <text evidence="1">The sequence shown here is derived from an EMBL/GenBank/DDBJ whole genome shotgun (WGS) entry which is preliminary data.</text>
</comment>
<dbReference type="AlphaFoldDB" id="A0A024GMF1"/>
<keyword evidence="2" id="KW-1185">Reference proteome</keyword>
<gene>
    <name evidence="1" type="ORF">BN9_089750</name>
</gene>
<evidence type="ECO:0000313" key="1">
    <source>
        <dbReference type="EMBL" id="CCI47932.1"/>
    </source>
</evidence>
<accession>A0A024GMF1</accession>
<dbReference type="Proteomes" id="UP000053237">
    <property type="component" value="Unassembled WGS sequence"/>
</dbReference>
<proteinExistence type="predicted"/>
<sequence length="117" mass="13221">MRKLTCPLLVFTNLTKVRSLTRVVLVFARSSQGLLDKSRFLFPCNHGLEPVKVIALSSSNLFAQFLCPGGIVPFLHDRSLLQGLFQGFLTRLTRYLDDKIGQCKSFERNHLTSDTGY</sequence>
<reference evidence="1 2" key="1">
    <citation type="submission" date="2012-05" db="EMBL/GenBank/DDBJ databases">
        <title>Recombination and specialization in a pathogen metapopulation.</title>
        <authorList>
            <person name="Gardiner A."/>
            <person name="Kemen E."/>
            <person name="Schultz-Larsen T."/>
            <person name="MacLean D."/>
            <person name="Van Oosterhout C."/>
            <person name="Jones J.D.G."/>
        </authorList>
    </citation>
    <scope>NUCLEOTIDE SEQUENCE [LARGE SCALE GENOMIC DNA]</scope>
    <source>
        <strain evidence="1 2">Ac Nc2</strain>
    </source>
</reference>
<name>A0A024GMF1_9STRA</name>
<dbReference type="InParanoid" id="A0A024GMF1"/>
<dbReference type="EMBL" id="CAIX01000195">
    <property type="protein sequence ID" value="CCI47932.1"/>
    <property type="molecule type" value="Genomic_DNA"/>
</dbReference>